<dbReference type="SMART" id="SM00239">
    <property type="entry name" value="C2"/>
    <property type="match status" value="2"/>
</dbReference>
<gene>
    <name evidence="2" type="ORF">NEMBOFW57_007294</name>
</gene>
<dbReference type="SUPFAM" id="SSF49562">
    <property type="entry name" value="C2 domain (Calcium/lipid-binding domain, CaLB)"/>
    <property type="match status" value="2"/>
</dbReference>
<comment type="caution">
    <text evidence="2">The sequence shown here is derived from an EMBL/GenBank/DDBJ whole genome shotgun (WGS) entry which is preliminary data.</text>
</comment>
<feature type="domain" description="C2" evidence="1">
    <location>
        <begin position="157"/>
        <end position="296"/>
    </location>
</feature>
<dbReference type="EMBL" id="JAHCVI010000003">
    <property type="protein sequence ID" value="KAG7287779.1"/>
    <property type="molecule type" value="Genomic_DNA"/>
</dbReference>
<dbReference type="Proteomes" id="UP001197093">
    <property type="component" value="Unassembled WGS sequence"/>
</dbReference>
<protein>
    <recommendedName>
        <fullName evidence="1">C2 domain-containing protein</fullName>
    </recommendedName>
</protein>
<dbReference type="AlphaFoldDB" id="A0AAD4HV31"/>
<accession>A0AAD4HV31</accession>
<evidence type="ECO:0000313" key="2">
    <source>
        <dbReference type="EMBL" id="KAG7287779.1"/>
    </source>
</evidence>
<dbReference type="InterPro" id="IPR000008">
    <property type="entry name" value="C2_dom"/>
</dbReference>
<dbReference type="CDD" id="cd00030">
    <property type="entry name" value="C2"/>
    <property type="match status" value="1"/>
</dbReference>
<dbReference type="InterPro" id="IPR051634">
    <property type="entry name" value="Extended_Synaptotagmin"/>
</dbReference>
<dbReference type="PANTHER" id="PTHR45761:SF1">
    <property type="entry name" value="EXTENDED SYNAPTOTAGMIN-LIKE PROTEIN 2, ISOFORM C"/>
    <property type="match status" value="1"/>
</dbReference>
<sequence length="460" mass="49578">MSSIVEVLTASGGPESPGFLNDLVKQLWPNIAVAGARMIKGIAEPMFAVTLPAPLNSLVFEKIDLGTVPIHFSKVDVHKTENEGIKLDLDLDWDGECDIELNGNMIPKIIGAAQVAFINPPYLKLTFTDAAHIANLSVIDKAIRKIVLSIISSLAVLPNRFLVKLDPTNDFFKTYQPPLGVLRLTVESGSELGENHEGDGGSGGVGGLFKRLGFRDVPDCYVKVNLSAEAEWRTGTAKNTRHPEWNETADFVVCDYDQSIAVDVNDEDTARKDDDIGVGLTTVKQLLLSDGGRQNLKLTHEEEPTNGRLAVRGQFFKFVPDASSLEGGGGGAGQEIVGLLTVLVASAFGIRGKRQELKPSVKITWGEHVFRTAVKSDAPGVDIENPSFDQAFRVTLKAGMIPGPPVRIALLDGEVERGVVEVALEDVLASEEMALQKFFDVGEGATVRAGIWLRGTTLAQ</sequence>
<dbReference type="InterPro" id="IPR035892">
    <property type="entry name" value="C2_domain_sf"/>
</dbReference>
<dbReference type="CDD" id="cd21670">
    <property type="entry name" value="SMP_ESyt"/>
    <property type="match status" value="1"/>
</dbReference>
<dbReference type="Gene3D" id="2.60.40.150">
    <property type="entry name" value="C2 domain"/>
    <property type="match status" value="2"/>
</dbReference>
<proteinExistence type="predicted"/>
<name>A0AAD4HV31_9PEZI</name>
<keyword evidence="3" id="KW-1185">Reference proteome</keyword>
<dbReference type="Pfam" id="PF00168">
    <property type="entry name" value="C2"/>
    <property type="match status" value="2"/>
</dbReference>
<dbReference type="PROSITE" id="PS50004">
    <property type="entry name" value="C2"/>
    <property type="match status" value="1"/>
</dbReference>
<evidence type="ECO:0000259" key="1">
    <source>
        <dbReference type="PROSITE" id="PS50004"/>
    </source>
</evidence>
<reference evidence="2" key="1">
    <citation type="submission" date="2023-02" db="EMBL/GenBank/DDBJ databases">
        <authorList>
            <person name="Palmer J.M."/>
        </authorList>
    </citation>
    <scope>NUCLEOTIDE SEQUENCE</scope>
    <source>
        <strain evidence="2">FW57</strain>
    </source>
</reference>
<organism evidence="2 3">
    <name type="scientific">Staphylotrichum longicolle</name>
    <dbReference type="NCBI Taxonomy" id="669026"/>
    <lineage>
        <taxon>Eukaryota</taxon>
        <taxon>Fungi</taxon>
        <taxon>Dikarya</taxon>
        <taxon>Ascomycota</taxon>
        <taxon>Pezizomycotina</taxon>
        <taxon>Sordariomycetes</taxon>
        <taxon>Sordariomycetidae</taxon>
        <taxon>Sordariales</taxon>
        <taxon>Chaetomiaceae</taxon>
        <taxon>Staphylotrichum</taxon>
    </lineage>
</organism>
<dbReference type="PANTHER" id="PTHR45761">
    <property type="entry name" value="EXTENDED SYNAPTOTAGMIN-LIKE PROTEIN 2, ISOFORM C"/>
    <property type="match status" value="1"/>
</dbReference>
<evidence type="ECO:0000313" key="3">
    <source>
        <dbReference type="Proteomes" id="UP001197093"/>
    </source>
</evidence>